<evidence type="ECO:0000313" key="2">
    <source>
        <dbReference type="EMBL" id="GAD60607.1"/>
    </source>
</evidence>
<accession>A0A8E0TSL9</accession>
<gene>
    <name evidence="2" type="ORF">MBEBAB_2857</name>
</gene>
<name>A0A8E0TSL9_9CAUL</name>
<organism evidence="2 3">
    <name type="scientific">Brevundimonas abyssalis TAR-001</name>
    <dbReference type="NCBI Taxonomy" id="1391729"/>
    <lineage>
        <taxon>Bacteria</taxon>
        <taxon>Pseudomonadati</taxon>
        <taxon>Pseudomonadota</taxon>
        <taxon>Alphaproteobacteria</taxon>
        <taxon>Caulobacterales</taxon>
        <taxon>Caulobacteraceae</taxon>
        <taxon>Brevundimonas</taxon>
    </lineage>
</organism>
<feature type="region of interest" description="Disordered" evidence="1">
    <location>
        <begin position="16"/>
        <end position="36"/>
    </location>
</feature>
<comment type="caution">
    <text evidence="2">The sequence shown here is derived from an EMBL/GenBank/DDBJ whole genome shotgun (WGS) entry which is preliminary data.</text>
</comment>
<evidence type="ECO:0000256" key="1">
    <source>
        <dbReference type="SAM" id="MobiDB-lite"/>
    </source>
</evidence>
<dbReference type="Proteomes" id="UP000016569">
    <property type="component" value="Unassembled WGS sequence"/>
</dbReference>
<proteinExistence type="predicted"/>
<keyword evidence="3" id="KW-1185">Reference proteome</keyword>
<sequence length="60" mass="6479">MALFCWFLRRRHVRPVGTGGSHRPARPEPSSAEKPLTCCEMKTAHLAAGEAGRSDASEAS</sequence>
<reference evidence="3" key="1">
    <citation type="journal article" date="2013" name="Genome Announc.">
        <title>Draft Genome Sequence of the Dimorphic Prosthecate Bacterium Brevundimonas abyssalis TAR-001T.</title>
        <authorList>
            <person name="Tsubouchi T."/>
            <person name="Nishi S."/>
            <person name="Usui K."/>
            <person name="Shimane Y."/>
            <person name="Takaki Y."/>
            <person name="Maruyama T."/>
            <person name="Hatada Y."/>
        </authorList>
    </citation>
    <scope>NUCLEOTIDE SEQUENCE [LARGE SCALE GENOMIC DNA]</scope>
    <source>
        <strain evidence="3">TAR-001</strain>
    </source>
</reference>
<evidence type="ECO:0000313" key="3">
    <source>
        <dbReference type="Proteomes" id="UP000016569"/>
    </source>
</evidence>
<dbReference type="AlphaFoldDB" id="A0A8E0TSL9"/>
<dbReference type="EMBL" id="BATC01000093">
    <property type="protein sequence ID" value="GAD60607.1"/>
    <property type="molecule type" value="Genomic_DNA"/>
</dbReference>
<protein>
    <submittedName>
        <fullName evidence="2">Uncharacterized protein</fullName>
    </submittedName>
</protein>